<dbReference type="RefSeq" id="WP_076588513.1">
    <property type="nucleotide sequence ID" value="NZ_FTLW01000006.1"/>
</dbReference>
<keyword evidence="3" id="KW-0378">Hydrolase</keyword>
<keyword evidence="3" id="KW-0255">Endonuclease</keyword>
<dbReference type="Pfam" id="PF08721">
    <property type="entry name" value="Tn7_Tnp_TnsA_C"/>
    <property type="match status" value="1"/>
</dbReference>
<reference evidence="4" key="1">
    <citation type="submission" date="2017-01" db="EMBL/GenBank/DDBJ databases">
        <authorList>
            <person name="Varghese N."/>
            <person name="Submissions S."/>
        </authorList>
    </citation>
    <scope>NUCLEOTIDE SEQUENCE [LARGE SCALE GENOMIC DNA]</scope>
    <source>
        <strain evidence="4">UM1</strain>
    </source>
</reference>
<protein>
    <submittedName>
        <fullName evidence="3">TnsA endonuclease N terminal</fullName>
    </submittedName>
</protein>
<name>A0A1N6Y7N7_9GAMM</name>
<gene>
    <name evidence="3" type="ORF">SAMN05421546_2405</name>
</gene>
<dbReference type="InterPro" id="IPR036388">
    <property type="entry name" value="WH-like_DNA-bd_sf"/>
</dbReference>
<keyword evidence="3" id="KW-0540">Nuclease</keyword>
<accession>A0A1N6Y7N7</accession>
<dbReference type="InterPro" id="IPR014832">
    <property type="entry name" value="TnsA_C"/>
</dbReference>
<dbReference type="AlphaFoldDB" id="A0A1N6Y7N7"/>
<dbReference type="InterPro" id="IPR011856">
    <property type="entry name" value="tRNA_endonuc-like_dom_sf"/>
</dbReference>
<dbReference type="Gene3D" id="1.10.10.10">
    <property type="entry name" value="Winged helix-like DNA-binding domain superfamily/Winged helix DNA-binding domain"/>
    <property type="match status" value="1"/>
</dbReference>
<evidence type="ECO:0000313" key="4">
    <source>
        <dbReference type="Proteomes" id="UP000241788"/>
    </source>
</evidence>
<keyword evidence="4" id="KW-1185">Reference proteome</keyword>
<dbReference type="InterPro" id="IPR011335">
    <property type="entry name" value="Restrct_endonuc-II-like"/>
</dbReference>
<evidence type="ECO:0000259" key="1">
    <source>
        <dbReference type="Pfam" id="PF08721"/>
    </source>
</evidence>
<dbReference type="Pfam" id="PF08722">
    <property type="entry name" value="Tn7_TnsA-like_N"/>
    <property type="match status" value="1"/>
</dbReference>
<dbReference type="OrthoDB" id="5291587at2"/>
<feature type="domain" description="TnsA endonuclease N-terminal" evidence="2">
    <location>
        <begin position="72"/>
        <end position="166"/>
    </location>
</feature>
<dbReference type="InterPro" id="IPR014833">
    <property type="entry name" value="TnsA_N"/>
</dbReference>
<dbReference type="STRING" id="1604334.SAMN05421546_2405"/>
<dbReference type="GO" id="GO:0004519">
    <property type="term" value="F:endonuclease activity"/>
    <property type="evidence" value="ECO:0007669"/>
    <property type="project" value="UniProtKB-KW"/>
</dbReference>
<dbReference type="CDD" id="cd22362">
    <property type="entry name" value="TnsA_endonuclease-like"/>
    <property type="match status" value="1"/>
</dbReference>
<dbReference type="Gene3D" id="3.40.1350.10">
    <property type="match status" value="1"/>
</dbReference>
<feature type="domain" description="TnsA endonuclease C-terminal" evidence="1">
    <location>
        <begin position="168"/>
        <end position="250"/>
    </location>
</feature>
<proteinExistence type="predicted"/>
<organism evidence="3 4">
    <name type="scientific">Solilutibacter tolerans</name>
    <dbReference type="NCBI Taxonomy" id="1604334"/>
    <lineage>
        <taxon>Bacteria</taxon>
        <taxon>Pseudomonadati</taxon>
        <taxon>Pseudomonadota</taxon>
        <taxon>Gammaproteobacteria</taxon>
        <taxon>Lysobacterales</taxon>
        <taxon>Lysobacteraceae</taxon>
        <taxon>Solilutibacter</taxon>
    </lineage>
</organism>
<dbReference type="SUPFAM" id="SSF52980">
    <property type="entry name" value="Restriction endonuclease-like"/>
    <property type="match status" value="1"/>
</dbReference>
<evidence type="ECO:0000313" key="3">
    <source>
        <dbReference type="EMBL" id="SIR10489.1"/>
    </source>
</evidence>
<dbReference type="EMBL" id="FTLW01000006">
    <property type="protein sequence ID" value="SIR10489.1"/>
    <property type="molecule type" value="Genomic_DNA"/>
</dbReference>
<dbReference type="GO" id="GO:0003676">
    <property type="term" value="F:nucleic acid binding"/>
    <property type="evidence" value="ECO:0007669"/>
    <property type="project" value="InterPro"/>
</dbReference>
<evidence type="ECO:0000259" key="2">
    <source>
        <dbReference type="Pfam" id="PF08722"/>
    </source>
</evidence>
<dbReference type="Proteomes" id="UP000241788">
    <property type="component" value="Unassembled WGS sequence"/>
</dbReference>
<sequence>MTADESPRYLWTERQIKAGRGQGAGQNYLPWIHVRDFSSRGKASRFKSWKSGRVIQCFSDIETAFAYLLEWSDAVVDYYEQFPLLPLEETLVLAERIGARIPVDDGEPRVRTTDFVIDLQAEDQVLRQARFIKPAKDLSKRAQVLGLELERQFWEARCVDWAIVTEAEIPWAMAQNIEWVHSVQMLEDQEYIASLPLPDILPTLRTAIEAKDESLAHACLGVDRKLGIEPGTCLFLVRHQLANKSWRIDMREPIRTHEVLGLLPDSFEPEQLERGVA</sequence>